<dbReference type="Proteomes" id="UP001278500">
    <property type="component" value="Unassembled WGS sequence"/>
</dbReference>
<organism evidence="1 2">
    <name type="scientific">Neurospora tetraspora</name>
    <dbReference type="NCBI Taxonomy" id="94610"/>
    <lineage>
        <taxon>Eukaryota</taxon>
        <taxon>Fungi</taxon>
        <taxon>Dikarya</taxon>
        <taxon>Ascomycota</taxon>
        <taxon>Pezizomycotina</taxon>
        <taxon>Sordariomycetes</taxon>
        <taxon>Sordariomycetidae</taxon>
        <taxon>Sordariales</taxon>
        <taxon>Sordariaceae</taxon>
        <taxon>Neurospora</taxon>
    </lineage>
</organism>
<comment type="caution">
    <text evidence="1">The sequence shown here is derived from an EMBL/GenBank/DDBJ whole genome shotgun (WGS) entry which is preliminary data.</text>
</comment>
<keyword evidence="2" id="KW-1185">Reference proteome</keyword>
<reference evidence="1" key="2">
    <citation type="submission" date="2023-06" db="EMBL/GenBank/DDBJ databases">
        <authorList>
            <consortium name="Lawrence Berkeley National Laboratory"/>
            <person name="Haridas S."/>
            <person name="Hensen N."/>
            <person name="Bonometti L."/>
            <person name="Westerberg I."/>
            <person name="Brannstrom I.O."/>
            <person name="Guillou S."/>
            <person name="Cros-Aarteil S."/>
            <person name="Calhoun S."/>
            <person name="Kuo A."/>
            <person name="Mondo S."/>
            <person name="Pangilinan J."/>
            <person name="Riley R."/>
            <person name="Labutti K."/>
            <person name="Andreopoulos B."/>
            <person name="Lipzen A."/>
            <person name="Chen C."/>
            <person name="Yanf M."/>
            <person name="Daum C."/>
            <person name="Ng V."/>
            <person name="Clum A."/>
            <person name="Steindorff A."/>
            <person name="Ohm R."/>
            <person name="Martin F."/>
            <person name="Silar P."/>
            <person name="Natvig D."/>
            <person name="Lalanne C."/>
            <person name="Gautier V."/>
            <person name="Ament-Velasquez S.L."/>
            <person name="Kruys A."/>
            <person name="Hutchinson M.I."/>
            <person name="Powell A.J."/>
            <person name="Barry K."/>
            <person name="Miller A.N."/>
            <person name="Grigoriev I.V."/>
            <person name="Debuchy R."/>
            <person name="Gladieux P."/>
            <person name="Thoren M.H."/>
            <person name="Johannesson H."/>
        </authorList>
    </citation>
    <scope>NUCLEOTIDE SEQUENCE</scope>
    <source>
        <strain evidence="1">CBS 560.94</strain>
    </source>
</reference>
<dbReference type="GeneID" id="87861303"/>
<reference evidence="1" key="1">
    <citation type="journal article" date="2023" name="Mol. Phylogenet. Evol.">
        <title>Genome-scale phylogeny and comparative genomics of the fungal order Sordariales.</title>
        <authorList>
            <person name="Hensen N."/>
            <person name="Bonometti L."/>
            <person name="Westerberg I."/>
            <person name="Brannstrom I.O."/>
            <person name="Guillou S."/>
            <person name="Cros-Aarteil S."/>
            <person name="Calhoun S."/>
            <person name="Haridas S."/>
            <person name="Kuo A."/>
            <person name="Mondo S."/>
            <person name="Pangilinan J."/>
            <person name="Riley R."/>
            <person name="LaButti K."/>
            <person name="Andreopoulos B."/>
            <person name="Lipzen A."/>
            <person name="Chen C."/>
            <person name="Yan M."/>
            <person name="Daum C."/>
            <person name="Ng V."/>
            <person name="Clum A."/>
            <person name="Steindorff A."/>
            <person name="Ohm R.A."/>
            <person name="Martin F."/>
            <person name="Silar P."/>
            <person name="Natvig D.O."/>
            <person name="Lalanne C."/>
            <person name="Gautier V."/>
            <person name="Ament-Velasquez S.L."/>
            <person name="Kruys A."/>
            <person name="Hutchinson M.I."/>
            <person name="Powell A.J."/>
            <person name="Barry K."/>
            <person name="Miller A.N."/>
            <person name="Grigoriev I.V."/>
            <person name="Debuchy R."/>
            <person name="Gladieux P."/>
            <person name="Hiltunen Thoren M."/>
            <person name="Johannesson H."/>
        </authorList>
    </citation>
    <scope>NUCLEOTIDE SEQUENCE</scope>
    <source>
        <strain evidence="1">CBS 560.94</strain>
    </source>
</reference>
<dbReference type="RefSeq" id="XP_062683822.1">
    <property type="nucleotide sequence ID" value="XM_062824149.1"/>
</dbReference>
<proteinExistence type="predicted"/>
<name>A0AAE0MTL6_9PEZI</name>
<dbReference type="EMBL" id="JAUEPP010000002">
    <property type="protein sequence ID" value="KAK3350527.1"/>
    <property type="molecule type" value="Genomic_DNA"/>
</dbReference>
<dbReference type="AlphaFoldDB" id="A0AAE0MTL6"/>
<gene>
    <name evidence="1" type="ORF">B0H65DRAFT_418512</name>
</gene>
<accession>A0AAE0MTL6</accession>
<evidence type="ECO:0000313" key="2">
    <source>
        <dbReference type="Proteomes" id="UP001278500"/>
    </source>
</evidence>
<evidence type="ECO:0000313" key="1">
    <source>
        <dbReference type="EMBL" id="KAK3350527.1"/>
    </source>
</evidence>
<sequence>MCQGRIISHFCPSALASDPRCPAYRLTTLSGGSGGRIPAWSYYFDSATSHCCGRHSTSVDCGDCPYNTYGRRSDVKSLKVSVYVCQGESMCPVCTRRFERERMEAGEDVEGWAVREMWRGKERRERERLERMEREERIEEGRLIGEMERLRVEDRVGSVEDVEVLRRQFEGMRFY</sequence>
<protein>
    <submittedName>
        <fullName evidence="1">Uncharacterized protein</fullName>
    </submittedName>
</protein>